<keyword evidence="1" id="KW-0472">Membrane</keyword>
<organism evidence="2 3">
    <name type="scientific">Neurospora tetraspora</name>
    <dbReference type="NCBI Taxonomy" id="94610"/>
    <lineage>
        <taxon>Eukaryota</taxon>
        <taxon>Fungi</taxon>
        <taxon>Dikarya</taxon>
        <taxon>Ascomycota</taxon>
        <taxon>Pezizomycotina</taxon>
        <taxon>Sordariomycetes</taxon>
        <taxon>Sordariomycetidae</taxon>
        <taxon>Sordariales</taxon>
        <taxon>Sordariaceae</taxon>
        <taxon>Neurospora</taxon>
    </lineage>
</organism>
<protein>
    <submittedName>
        <fullName evidence="2">Uncharacterized protein</fullName>
    </submittedName>
</protein>
<keyword evidence="1" id="KW-0812">Transmembrane</keyword>
<accession>A0AAE0J903</accession>
<feature type="transmembrane region" description="Helical" evidence="1">
    <location>
        <begin position="123"/>
        <end position="147"/>
    </location>
</feature>
<evidence type="ECO:0000313" key="2">
    <source>
        <dbReference type="EMBL" id="KAK3338816.1"/>
    </source>
</evidence>
<keyword evidence="3" id="KW-1185">Reference proteome</keyword>
<dbReference type="GeneID" id="87864412"/>
<name>A0AAE0J903_9PEZI</name>
<dbReference type="RefSeq" id="XP_062678176.1">
    <property type="nucleotide sequence ID" value="XM_062827258.1"/>
</dbReference>
<gene>
    <name evidence="2" type="ORF">B0H65DRAFT_474670</name>
</gene>
<evidence type="ECO:0000313" key="3">
    <source>
        <dbReference type="Proteomes" id="UP001278500"/>
    </source>
</evidence>
<dbReference type="Proteomes" id="UP001278500">
    <property type="component" value="Unassembled WGS sequence"/>
</dbReference>
<reference evidence="2" key="1">
    <citation type="journal article" date="2023" name="Mol. Phylogenet. Evol.">
        <title>Genome-scale phylogeny and comparative genomics of the fungal order Sordariales.</title>
        <authorList>
            <person name="Hensen N."/>
            <person name="Bonometti L."/>
            <person name="Westerberg I."/>
            <person name="Brannstrom I.O."/>
            <person name="Guillou S."/>
            <person name="Cros-Aarteil S."/>
            <person name="Calhoun S."/>
            <person name="Haridas S."/>
            <person name="Kuo A."/>
            <person name="Mondo S."/>
            <person name="Pangilinan J."/>
            <person name="Riley R."/>
            <person name="LaButti K."/>
            <person name="Andreopoulos B."/>
            <person name="Lipzen A."/>
            <person name="Chen C."/>
            <person name="Yan M."/>
            <person name="Daum C."/>
            <person name="Ng V."/>
            <person name="Clum A."/>
            <person name="Steindorff A."/>
            <person name="Ohm R.A."/>
            <person name="Martin F."/>
            <person name="Silar P."/>
            <person name="Natvig D.O."/>
            <person name="Lalanne C."/>
            <person name="Gautier V."/>
            <person name="Ament-Velasquez S.L."/>
            <person name="Kruys A."/>
            <person name="Hutchinson M.I."/>
            <person name="Powell A.J."/>
            <person name="Barry K."/>
            <person name="Miller A.N."/>
            <person name="Grigoriev I.V."/>
            <person name="Debuchy R."/>
            <person name="Gladieux P."/>
            <person name="Hiltunen Thoren M."/>
            <person name="Johannesson H."/>
        </authorList>
    </citation>
    <scope>NUCLEOTIDE SEQUENCE</scope>
    <source>
        <strain evidence="2">CBS 560.94</strain>
    </source>
</reference>
<evidence type="ECO:0000256" key="1">
    <source>
        <dbReference type="SAM" id="Phobius"/>
    </source>
</evidence>
<reference evidence="2" key="2">
    <citation type="submission" date="2023-06" db="EMBL/GenBank/DDBJ databases">
        <authorList>
            <consortium name="Lawrence Berkeley National Laboratory"/>
            <person name="Haridas S."/>
            <person name="Hensen N."/>
            <person name="Bonometti L."/>
            <person name="Westerberg I."/>
            <person name="Brannstrom I.O."/>
            <person name="Guillou S."/>
            <person name="Cros-Aarteil S."/>
            <person name="Calhoun S."/>
            <person name="Kuo A."/>
            <person name="Mondo S."/>
            <person name="Pangilinan J."/>
            <person name="Riley R."/>
            <person name="Labutti K."/>
            <person name="Andreopoulos B."/>
            <person name="Lipzen A."/>
            <person name="Chen C."/>
            <person name="Yanf M."/>
            <person name="Daum C."/>
            <person name="Ng V."/>
            <person name="Clum A."/>
            <person name="Steindorff A."/>
            <person name="Ohm R."/>
            <person name="Martin F."/>
            <person name="Silar P."/>
            <person name="Natvig D."/>
            <person name="Lalanne C."/>
            <person name="Gautier V."/>
            <person name="Ament-Velasquez S.L."/>
            <person name="Kruys A."/>
            <person name="Hutchinson M.I."/>
            <person name="Powell A.J."/>
            <person name="Barry K."/>
            <person name="Miller A.N."/>
            <person name="Grigoriev I.V."/>
            <person name="Debuchy R."/>
            <person name="Gladieux P."/>
            <person name="Thoren M.H."/>
            <person name="Johannesson H."/>
        </authorList>
    </citation>
    <scope>NUCLEOTIDE SEQUENCE</scope>
    <source>
        <strain evidence="2">CBS 560.94</strain>
    </source>
</reference>
<comment type="caution">
    <text evidence="2">The sequence shown here is derived from an EMBL/GenBank/DDBJ whole genome shotgun (WGS) entry which is preliminary data.</text>
</comment>
<dbReference type="EMBL" id="JAUEPP010000007">
    <property type="protein sequence ID" value="KAK3338816.1"/>
    <property type="molecule type" value="Genomic_DNA"/>
</dbReference>
<keyword evidence="1" id="KW-1133">Transmembrane helix</keyword>
<dbReference type="AlphaFoldDB" id="A0AAE0J903"/>
<proteinExistence type="predicted"/>
<sequence>MSRGRLRGSTIILVASSSSRHYCAARATSNTPIMPVSFVGVHGFPCAALGTLCRPTVHRAARLVMVAVGVVGPPIRKMHSPLHLMQSLRPIILSQVNRLGLPRSGISPDFGLRVLPRVDPVTLILLVLHLLVVRLLILNMMKVLILLPKAERHILHGLDEW</sequence>